<dbReference type="AlphaFoldDB" id="A0A9D3XDA4"/>
<keyword evidence="10" id="KW-0325">Glycoprotein</keyword>
<dbReference type="PANTHER" id="PTHR44793:SF1">
    <property type="entry name" value="MATRIX REMODELING-ASSOCIATED PROTEIN 8"/>
    <property type="match status" value="1"/>
</dbReference>
<organism evidence="12 13">
    <name type="scientific">Mauremys mutica</name>
    <name type="common">yellowpond turtle</name>
    <dbReference type="NCBI Taxonomy" id="74926"/>
    <lineage>
        <taxon>Eukaryota</taxon>
        <taxon>Metazoa</taxon>
        <taxon>Chordata</taxon>
        <taxon>Craniata</taxon>
        <taxon>Vertebrata</taxon>
        <taxon>Euteleostomi</taxon>
        <taxon>Archelosauria</taxon>
        <taxon>Testudinata</taxon>
        <taxon>Testudines</taxon>
        <taxon>Cryptodira</taxon>
        <taxon>Durocryptodira</taxon>
        <taxon>Testudinoidea</taxon>
        <taxon>Geoemydidae</taxon>
        <taxon>Geoemydinae</taxon>
        <taxon>Mauremys</taxon>
    </lineage>
</organism>
<keyword evidence="9" id="KW-1015">Disulfide bond</keyword>
<comment type="subcellular location">
    <subcellularLocation>
        <location evidence="1">Cell membrane</location>
        <topology evidence="1">Single-pass type I membrane protein</topology>
    </subcellularLocation>
</comment>
<dbReference type="EMBL" id="JAHDVG010000474">
    <property type="protein sequence ID" value="KAH1177467.1"/>
    <property type="molecule type" value="Genomic_DNA"/>
</dbReference>
<gene>
    <name evidence="12" type="ORF">KIL84_011169</name>
</gene>
<evidence type="ECO:0000256" key="7">
    <source>
        <dbReference type="ARBA" id="ARBA00022989"/>
    </source>
</evidence>
<keyword evidence="4" id="KW-0732">Signal</keyword>
<dbReference type="GO" id="GO:0009986">
    <property type="term" value="C:cell surface"/>
    <property type="evidence" value="ECO:0007669"/>
    <property type="project" value="TreeGrafter"/>
</dbReference>
<evidence type="ECO:0000313" key="13">
    <source>
        <dbReference type="Proteomes" id="UP000827986"/>
    </source>
</evidence>
<keyword evidence="8" id="KW-0472">Membrane</keyword>
<keyword evidence="2" id="KW-1003">Cell membrane</keyword>
<evidence type="ECO:0000256" key="8">
    <source>
        <dbReference type="ARBA" id="ARBA00023136"/>
    </source>
</evidence>
<evidence type="ECO:0000256" key="3">
    <source>
        <dbReference type="ARBA" id="ARBA00022692"/>
    </source>
</evidence>
<evidence type="ECO:0000313" key="12">
    <source>
        <dbReference type="EMBL" id="KAH1177467.1"/>
    </source>
</evidence>
<sequence length="104" mass="12045">MKKYDEKDVNLKEFSVDTTDLTQYKSEDIKLDFKNNILKQQAEQAKSFPANIIVLDKDFRKEYYVGLKYSAESWSIGIPGKMYYALKKAVGMEADLELETPEGF</sequence>
<keyword evidence="7" id="KW-1133">Transmembrane helix</keyword>
<keyword evidence="5" id="KW-0677">Repeat</keyword>
<keyword evidence="11" id="KW-0393">Immunoglobulin domain</keyword>
<evidence type="ECO:0000256" key="1">
    <source>
        <dbReference type="ARBA" id="ARBA00004251"/>
    </source>
</evidence>
<dbReference type="InterPro" id="IPR042472">
    <property type="entry name" value="MXRA8"/>
</dbReference>
<reference evidence="12" key="1">
    <citation type="submission" date="2021-09" db="EMBL/GenBank/DDBJ databases">
        <title>The genome of Mauremys mutica provides insights into the evolution of semi-aquatic lifestyle.</title>
        <authorList>
            <person name="Gong S."/>
            <person name="Gao Y."/>
        </authorList>
    </citation>
    <scope>NUCLEOTIDE SEQUENCE</scope>
    <source>
        <strain evidence="12">MM-2020</strain>
        <tissue evidence="12">Muscle</tissue>
    </source>
</reference>
<name>A0A9D3XDA4_9SAUR</name>
<keyword evidence="6" id="KW-0130">Cell adhesion</keyword>
<evidence type="ECO:0000256" key="9">
    <source>
        <dbReference type="ARBA" id="ARBA00023157"/>
    </source>
</evidence>
<keyword evidence="13" id="KW-1185">Reference proteome</keyword>
<evidence type="ECO:0000256" key="6">
    <source>
        <dbReference type="ARBA" id="ARBA00022889"/>
    </source>
</evidence>
<dbReference type="Proteomes" id="UP000827986">
    <property type="component" value="Unassembled WGS sequence"/>
</dbReference>
<evidence type="ECO:0000256" key="11">
    <source>
        <dbReference type="ARBA" id="ARBA00023319"/>
    </source>
</evidence>
<evidence type="ECO:0000256" key="4">
    <source>
        <dbReference type="ARBA" id="ARBA00022729"/>
    </source>
</evidence>
<keyword evidence="3" id="KW-0812">Transmembrane</keyword>
<evidence type="ECO:0000256" key="10">
    <source>
        <dbReference type="ARBA" id="ARBA00023180"/>
    </source>
</evidence>
<dbReference type="GO" id="GO:0005886">
    <property type="term" value="C:plasma membrane"/>
    <property type="evidence" value="ECO:0007669"/>
    <property type="project" value="UniProtKB-SubCell"/>
</dbReference>
<comment type="caution">
    <text evidence="12">The sequence shown here is derived from an EMBL/GenBank/DDBJ whole genome shotgun (WGS) entry which is preliminary data.</text>
</comment>
<protein>
    <submittedName>
        <fullName evidence="12">Uncharacterized protein</fullName>
    </submittedName>
</protein>
<dbReference type="PANTHER" id="PTHR44793">
    <property type="entry name" value="MATRIX REMODELING-ASSOCIATED PROTEIN 8"/>
    <property type="match status" value="1"/>
</dbReference>
<proteinExistence type="predicted"/>
<dbReference type="GO" id="GO:0007155">
    <property type="term" value="P:cell adhesion"/>
    <property type="evidence" value="ECO:0007669"/>
    <property type="project" value="UniProtKB-KW"/>
</dbReference>
<accession>A0A9D3XDA4</accession>
<evidence type="ECO:0000256" key="2">
    <source>
        <dbReference type="ARBA" id="ARBA00022475"/>
    </source>
</evidence>
<evidence type="ECO:0000256" key="5">
    <source>
        <dbReference type="ARBA" id="ARBA00022737"/>
    </source>
</evidence>
<dbReference type="GO" id="GO:0030154">
    <property type="term" value="P:cell differentiation"/>
    <property type="evidence" value="ECO:0007669"/>
    <property type="project" value="TreeGrafter"/>
</dbReference>